<reference evidence="1 2" key="1">
    <citation type="submission" date="2020-07" db="EMBL/GenBank/DDBJ databases">
        <authorList>
            <person name="Chamarti P.R."/>
            <person name="Doran G.M."/>
            <person name="Fairchild A.S."/>
            <person name="Gay E.L."/>
            <person name="Gollmer S."/>
            <person name="Huffman M.G."/>
            <person name="Kistler A."/>
            <person name="Malek C.E."/>
            <person name="Marar C.I."/>
            <person name="Modi A."/>
            <person name="Nisperos M.R."/>
            <person name="Reddy N."/>
            <person name="Riley H.L."/>
            <person name="Rudy S."/>
            <person name="Shin J."/>
            <person name="Wang Y."/>
            <person name="Xu J."/>
            <person name="Young J."/>
            <person name="Butela K.A."/>
            <person name="Garlena R.A."/>
            <person name="Russell D.A."/>
            <person name="Pope W.H."/>
            <person name="Jacobs-Sera D."/>
            <person name="Hatfull G.F."/>
        </authorList>
    </citation>
    <scope>NUCLEOTIDE SEQUENCE [LARGE SCALE GENOMIC DNA]</scope>
</reference>
<accession>A0A7L7SJH9</accession>
<dbReference type="KEGG" id="vg:77930460"/>
<evidence type="ECO:0000313" key="1">
    <source>
        <dbReference type="EMBL" id="QOC56300.1"/>
    </source>
</evidence>
<proteinExistence type="predicted"/>
<dbReference type="RefSeq" id="YP_010654610.1">
    <property type="nucleotide sequence ID" value="NC_070813.1"/>
</dbReference>
<keyword evidence="2" id="KW-1185">Reference proteome</keyword>
<evidence type="ECO:0000313" key="2">
    <source>
        <dbReference type="Proteomes" id="UP000516618"/>
    </source>
</evidence>
<name>A0A7L7SJH9_9CAUD</name>
<dbReference type="Proteomes" id="UP000516618">
    <property type="component" value="Segment"/>
</dbReference>
<dbReference type="GeneID" id="77930460"/>
<sequence>MIVYCTVPWRLVIHDRHGNIQHIGAVY</sequence>
<dbReference type="EMBL" id="MT771346">
    <property type="protein sequence ID" value="QOC56300.1"/>
    <property type="molecule type" value="Genomic_DNA"/>
</dbReference>
<protein>
    <submittedName>
        <fullName evidence="1">Uncharacterized protein</fullName>
    </submittedName>
</protein>
<organism evidence="1 2">
    <name type="scientific">Gordonia phage MichaelScott</name>
    <dbReference type="NCBI Taxonomy" id="2759395"/>
    <lineage>
        <taxon>Viruses</taxon>
        <taxon>Duplodnaviria</taxon>
        <taxon>Heunggongvirae</taxon>
        <taxon>Uroviricota</taxon>
        <taxon>Caudoviricetes</taxon>
        <taxon>Beenievirus</taxon>
        <taxon>Beenievirus michaelscott</taxon>
    </lineage>
</organism>
<gene>
    <name evidence="1" type="primary">58</name>
    <name evidence="1" type="ORF">SEA_MICHAELSCOTT_58</name>
</gene>